<dbReference type="Proteomes" id="UP001595772">
    <property type="component" value="Unassembled WGS sequence"/>
</dbReference>
<dbReference type="Gene3D" id="1.10.10.630">
    <property type="entry name" value="DnaD domain-like"/>
    <property type="match status" value="1"/>
</dbReference>
<evidence type="ECO:0000313" key="5">
    <source>
        <dbReference type="Proteomes" id="UP001595772"/>
    </source>
</evidence>
<sequence>MNYIKQVNAFYTHLETNPLSAAAANLWHVLMHVNNRAGWKEEFTVSMSVLCCKANLSESTFKRARTELREKGYICVKSRGGNQAAAYQIVSLDGMMNQGNGIDEMDESMGGSVDYSVNYKMDCNMNRNVDPLIKQNKTKQNHTTNTTDAIRFFQENFGVVSPYVAEDMIHWINDLGESLVQYAMKRALERGSSNWGYVKAILDSWAKKGIRNLDDAKAEEAAYRRRREQKATCRPGGFHSGGQVVAEIVPDWFRQGGHNVQKREDREKKNVEEEMAEIGRRLKEFANA</sequence>
<gene>
    <name evidence="4" type="ORF">ACFOUV_00670</name>
</gene>
<dbReference type="InterPro" id="IPR006343">
    <property type="entry name" value="DnaB/C_C"/>
</dbReference>
<keyword evidence="2" id="KW-0175">Coiled coil</keyword>
<evidence type="ECO:0000259" key="3">
    <source>
        <dbReference type="Pfam" id="PF07261"/>
    </source>
</evidence>
<dbReference type="Pfam" id="PF07261">
    <property type="entry name" value="DnaB_2"/>
    <property type="match status" value="1"/>
</dbReference>
<dbReference type="InterPro" id="IPR053162">
    <property type="entry name" value="DnaD"/>
</dbReference>
<dbReference type="NCBIfam" id="TIGR01446">
    <property type="entry name" value="DnaD_dom"/>
    <property type="match status" value="1"/>
</dbReference>
<reference evidence="5" key="1">
    <citation type="journal article" date="2019" name="Int. J. Syst. Evol. Microbiol.">
        <title>The Global Catalogue of Microorganisms (GCM) 10K type strain sequencing project: providing services to taxonomists for standard genome sequencing and annotation.</title>
        <authorList>
            <consortium name="The Broad Institute Genomics Platform"/>
            <consortium name="The Broad Institute Genome Sequencing Center for Infectious Disease"/>
            <person name="Wu L."/>
            <person name="Ma J."/>
        </authorList>
    </citation>
    <scope>NUCLEOTIDE SEQUENCE [LARGE SCALE GENOMIC DNA]</scope>
    <source>
        <strain evidence="5">IBRC-M 10703</strain>
    </source>
</reference>
<dbReference type="PANTHER" id="PTHR37293:SF6">
    <property type="entry name" value="DNA REPLICATION PROTEIN DNAD"/>
    <property type="match status" value="1"/>
</dbReference>
<dbReference type="RefSeq" id="WP_379494842.1">
    <property type="nucleotide sequence ID" value="NZ_JBHSAO010000001.1"/>
</dbReference>
<evidence type="ECO:0000256" key="1">
    <source>
        <dbReference type="ARBA" id="ARBA00093462"/>
    </source>
</evidence>
<accession>A0ABV8GR56</accession>
<dbReference type="InterPro" id="IPR034829">
    <property type="entry name" value="DnaD-like_sf"/>
</dbReference>
<proteinExistence type="inferred from homology"/>
<organism evidence="4 5">
    <name type="scientific">Oceanobacillus longus</name>
    <dbReference type="NCBI Taxonomy" id="930120"/>
    <lineage>
        <taxon>Bacteria</taxon>
        <taxon>Bacillati</taxon>
        <taxon>Bacillota</taxon>
        <taxon>Bacilli</taxon>
        <taxon>Bacillales</taxon>
        <taxon>Bacillaceae</taxon>
        <taxon>Oceanobacillus</taxon>
    </lineage>
</organism>
<comment type="caution">
    <text evidence="4">The sequence shown here is derived from an EMBL/GenBank/DDBJ whole genome shotgun (WGS) entry which is preliminary data.</text>
</comment>
<protein>
    <submittedName>
        <fullName evidence="4">DnaD domain-containing protein</fullName>
    </submittedName>
</protein>
<name>A0ABV8GR56_9BACI</name>
<comment type="similarity">
    <text evidence="1">Belongs to the DnaB/DnaD family.</text>
</comment>
<feature type="domain" description="DnaB/C C-terminal" evidence="3">
    <location>
        <begin position="150"/>
        <end position="219"/>
    </location>
</feature>
<dbReference type="PANTHER" id="PTHR37293">
    <property type="entry name" value="PHAGE REPLICATION PROTEIN-RELATED"/>
    <property type="match status" value="1"/>
</dbReference>
<keyword evidence="5" id="KW-1185">Reference proteome</keyword>
<evidence type="ECO:0000256" key="2">
    <source>
        <dbReference type="SAM" id="Coils"/>
    </source>
</evidence>
<evidence type="ECO:0000313" key="4">
    <source>
        <dbReference type="EMBL" id="MFC4022324.1"/>
    </source>
</evidence>
<dbReference type="EMBL" id="JBHSAO010000001">
    <property type="protein sequence ID" value="MFC4022324.1"/>
    <property type="molecule type" value="Genomic_DNA"/>
</dbReference>
<dbReference type="SUPFAM" id="SSF158499">
    <property type="entry name" value="DnaD domain-like"/>
    <property type="match status" value="1"/>
</dbReference>
<feature type="coiled-coil region" evidence="2">
    <location>
        <begin position="261"/>
        <end position="288"/>
    </location>
</feature>